<sequence length="256" mass="27607">MRLADTSALFESLNSRYRFSAMTLFRKPSSPVPATPAAAAPLGTGEVSTRGGCAPRCAPTVVDDPIVVAPPDGEETTPSETRVHLRARTVSRTTDASLRVVTDEGDVVTLTMHEEKQVTYGRLAVRSSGPDGETSAKLRFREFSLARDVSVSVEGDLSEQELADLDALMKQLRPVMSGRPDAEAAEQASHLLERGGFESLERFDLTVQRRREVFNVDLRARVRGAWEMAFGPSRGVSAAGHELDGAPQSLPVTATA</sequence>
<protein>
    <submittedName>
        <fullName evidence="2">Uncharacterized protein</fullName>
    </submittedName>
</protein>
<comment type="caution">
    <text evidence="2">The sequence shown here is derived from an EMBL/GenBank/DDBJ whole genome shotgun (WGS) entry which is preliminary data.</text>
</comment>
<reference evidence="2 3" key="1">
    <citation type="submission" date="2020-04" db="EMBL/GenBank/DDBJ databases">
        <title>Metagenomic profiling of ammonia- and methane-oxidizing microorganisms in a Dutch drinking water treatment plant.</title>
        <authorList>
            <person name="Poghosyan L."/>
            <person name="Leucker S."/>
        </authorList>
    </citation>
    <scope>NUCLEOTIDE SEQUENCE [LARGE SCALE GENOMIC DNA]</scope>
    <source>
        <strain evidence="2">S-RSF-IL-03</strain>
    </source>
</reference>
<dbReference type="Proteomes" id="UP000580839">
    <property type="component" value="Unassembled WGS sequence"/>
</dbReference>
<accession>A0A849SSC2</accession>
<evidence type="ECO:0000256" key="1">
    <source>
        <dbReference type="SAM" id="MobiDB-lite"/>
    </source>
</evidence>
<evidence type="ECO:0000313" key="2">
    <source>
        <dbReference type="EMBL" id="NOT35564.1"/>
    </source>
</evidence>
<gene>
    <name evidence="2" type="ORF">HOP12_15575</name>
</gene>
<organism evidence="2 3">
    <name type="scientific">Eiseniibacteriota bacterium</name>
    <dbReference type="NCBI Taxonomy" id="2212470"/>
    <lineage>
        <taxon>Bacteria</taxon>
        <taxon>Candidatus Eiseniibacteriota</taxon>
    </lineage>
</organism>
<dbReference type="EMBL" id="JABFRW010000202">
    <property type="protein sequence ID" value="NOT35564.1"/>
    <property type="molecule type" value="Genomic_DNA"/>
</dbReference>
<proteinExistence type="predicted"/>
<feature type="region of interest" description="Disordered" evidence="1">
    <location>
        <begin position="236"/>
        <end position="256"/>
    </location>
</feature>
<dbReference type="AlphaFoldDB" id="A0A849SSC2"/>
<name>A0A849SSC2_UNCEI</name>
<feature type="region of interest" description="Disordered" evidence="1">
    <location>
        <begin position="28"/>
        <end position="51"/>
    </location>
</feature>
<evidence type="ECO:0000313" key="3">
    <source>
        <dbReference type="Proteomes" id="UP000580839"/>
    </source>
</evidence>